<dbReference type="InterPro" id="IPR024185">
    <property type="entry name" value="FTHF_cligase-like_sf"/>
</dbReference>
<evidence type="ECO:0000259" key="1">
    <source>
        <dbReference type="Pfam" id="PF02589"/>
    </source>
</evidence>
<gene>
    <name evidence="2" type="ORF">LCGC14_1234230</name>
</gene>
<name>A0A0F9LUY5_9ZZZZ</name>
<dbReference type="EMBL" id="LAZR01006615">
    <property type="protein sequence ID" value="KKM90871.1"/>
    <property type="molecule type" value="Genomic_DNA"/>
</dbReference>
<sequence length="210" mass="24047">MRIQNLMGLFDKLFGGGKQKKVSKETTETRGTHMPDLNIPVDEKFTIHFKKNGGKFLYCDSNDEIYHALRNIVAENDWQDHPFYALDDKLKDQFAKKNLTFTDKSKQSDVFFTRCEHLIAQNGSILVCSNQLMDKKLNELPYNVIVFATTSQLVESIGEGLKTIKKKYGHNIPANITTLKHFQANENNSDDFLTYGSSSKNLYLLLLEDL</sequence>
<dbReference type="Pfam" id="PF02589">
    <property type="entry name" value="LUD_dom"/>
    <property type="match status" value="1"/>
</dbReference>
<accession>A0A0F9LUY5</accession>
<evidence type="ECO:0000313" key="2">
    <source>
        <dbReference type="EMBL" id="KKM90871.1"/>
    </source>
</evidence>
<proteinExistence type="predicted"/>
<protein>
    <recommendedName>
        <fullName evidence="1">LUD domain-containing protein</fullName>
    </recommendedName>
</protein>
<dbReference type="SUPFAM" id="SSF100950">
    <property type="entry name" value="NagB/RpiA/CoA transferase-like"/>
    <property type="match status" value="1"/>
</dbReference>
<dbReference type="AlphaFoldDB" id="A0A0F9LUY5"/>
<reference evidence="2" key="1">
    <citation type="journal article" date="2015" name="Nature">
        <title>Complex archaea that bridge the gap between prokaryotes and eukaryotes.</title>
        <authorList>
            <person name="Spang A."/>
            <person name="Saw J.H."/>
            <person name="Jorgensen S.L."/>
            <person name="Zaremba-Niedzwiedzka K."/>
            <person name="Martijn J."/>
            <person name="Lind A.E."/>
            <person name="van Eijk R."/>
            <person name="Schleper C."/>
            <person name="Guy L."/>
            <person name="Ettema T.J."/>
        </authorList>
    </citation>
    <scope>NUCLEOTIDE SEQUENCE</scope>
</reference>
<dbReference type="InterPro" id="IPR003741">
    <property type="entry name" value="LUD_dom"/>
</dbReference>
<comment type="caution">
    <text evidence="2">The sequence shown here is derived from an EMBL/GenBank/DDBJ whole genome shotgun (WGS) entry which is preliminary data.</text>
</comment>
<feature type="domain" description="LUD" evidence="1">
    <location>
        <begin position="43"/>
        <end position="187"/>
    </location>
</feature>
<organism evidence="2">
    <name type="scientific">marine sediment metagenome</name>
    <dbReference type="NCBI Taxonomy" id="412755"/>
    <lineage>
        <taxon>unclassified sequences</taxon>
        <taxon>metagenomes</taxon>
        <taxon>ecological metagenomes</taxon>
    </lineage>
</organism>
<dbReference type="Gene3D" id="3.40.50.10420">
    <property type="entry name" value="NagB/RpiA/CoA transferase-like"/>
    <property type="match status" value="1"/>
</dbReference>
<dbReference type="InterPro" id="IPR037171">
    <property type="entry name" value="NagB/RpiA_transferase-like"/>
</dbReference>